<dbReference type="Proteomes" id="UP000244184">
    <property type="component" value="Unassembled WGS sequence"/>
</dbReference>
<dbReference type="RefSeq" id="WP_108530767.1">
    <property type="nucleotide sequence ID" value="NZ_PYHP01000018.1"/>
</dbReference>
<name>A0A2T6G7Q3_9BACL</name>
<keyword evidence="1" id="KW-1133">Transmembrane helix</keyword>
<feature type="transmembrane region" description="Helical" evidence="1">
    <location>
        <begin position="40"/>
        <end position="61"/>
    </location>
</feature>
<evidence type="ECO:0000256" key="1">
    <source>
        <dbReference type="SAM" id="Phobius"/>
    </source>
</evidence>
<organism evidence="2 3">
    <name type="scientific">Paenibacillus elgii</name>
    <dbReference type="NCBI Taxonomy" id="189691"/>
    <lineage>
        <taxon>Bacteria</taxon>
        <taxon>Bacillati</taxon>
        <taxon>Bacillota</taxon>
        <taxon>Bacilli</taxon>
        <taxon>Bacillales</taxon>
        <taxon>Paenibacillaceae</taxon>
        <taxon>Paenibacillus</taxon>
    </lineage>
</organism>
<gene>
    <name evidence="2" type="ORF">C8Z91_06730</name>
</gene>
<comment type="caution">
    <text evidence="2">The sequence shown here is derived from an EMBL/GenBank/DDBJ whole genome shotgun (WGS) entry which is preliminary data.</text>
</comment>
<dbReference type="AlphaFoldDB" id="A0A2T6G7Q3"/>
<accession>A0A2T6G7Q3</accession>
<evidence type="ECO:0000313" key="3">
    <source>
        <dbReference type="Proteomes" id="UP000244184"/>
    </source>
</evidence>
<keyword evidence="1" id="KW-0812">Transmembrane</keyword>
<sequence length="70" mass="7469">MRYIGTAVAVSIMSVGMSSFLKQTADQADSANVALALTAGIQHVFDIAIVVGIVGFVFSLFMKRVHLSEH</sequence>
<proteinExistence type="predicted"/>
<reference evidence="2 3" key="1">
    <citation type="submission" date="2018-03" db="EMBL/GenBank/DDBJ databases">
        <title>Genome sequence of Paenibacillus elgii strain AC13 an antimicrobial compound producing bacteria.</title>
        <authorList>
            <person name="Kurokawa A.S."/>
            <person name="Araujo J.F."/>
            <person name="Costa R.A."/>
            <person name="Ortega D.B."/>
            <person name="Pires A.S."/>
            <person name="Pappas G.J.Jr."/>
            <person name="Franco O.L."/>
            <person name="Barreto C."/>
            <person name="Magalhaes B.S."/>
            <person name="Kruger R.H."/>
        </authorList>
    </citation>
    <scope>NUCLEOTIDE SEQUENCE [LARGE SCALE GENOMIC DNA]</scope>
    <source>
        <strain evidence="2 3">AC13</strain>
    </source>
</reference>
<dbReference type="EMBL" id="PYHP01000018">
    <property type="protein sequence ID" value="PUA40180.1"/>
    <property type="molecule type" value="Genomic_DNA"/>
</dbReference>
<keyword evidence="1" id="KW-0472">Membrane</keyword>
<protein>
    <submittedName>
        <fullName evidence="2">Uncharacterized protein</fullName>
    </submittedName>
</protein>
<evidence type="ECO:0000313" key="2">
    <source>
        <dbReference type="EMBL" id="PUA40180.1"/>
    </source>
</evidence>